<dbReference type="Proteomes" id="UP001516400">
    <property type="component" value="Unassembled WGS sequence"/>
</dbReference>
<dbReference type="AlphaFoldDB" id="A0ABD2N9V1"/>
<accession>A0ABD2N9V1</accession>
<sequence length="274" mass="32649">MPDTGADCFLNSGKKMESLQWSSDRYSPLSQRVHVCATCSDNFIVNTKFTKCDWCKGSLRTNWAKLKYQFIKLRQECNNIKWQRVFTPNDNLNLKTKEVLEKTEELINLFHQQQKHQKPTFSKIVKNNGEKTEDELGQEYEVRTGKLWRPKIKIINVQDEDLINEEQFVANIAKQNLPDIMRNDIKFVRKYKTAKNKKNTFDVILEVSADQYNYISNKKDSLFVHWHKYRYSDSICVLRCLQCWKYGHRAINALQNRFVRCATKTTRKRRLYKQ</sequence>
<gene>
    <name evidence="1" type="ORF">HHI36_019935</name>
</gene>
<reference evidence="1 2" key="1">
    <citation type="journal article" date="2021" name="BMC Biol.">
        <title>Horizontally acquired antibacterial genes associated with adaptive radiation of ladybird beetles.</title>
        <authorList>
            <person name="Li H.S."/>
            <person name="Tang X.F."/>
            <person name="Huang Y.H."/>
            <person name="Xu Z.Y."/>
            <person name="Chen M.L."/>
            <person name="Du X.Y."/>
            <person name="Qiu B.Y."/>
            <person name="Chen P.T."/>
            <person name="Zhang W."/>
            <person name="Slipinski A."/>
            <person name="Escalona H.E."/>
            <person name="Waterhouse R.M."/>
            <person name="Zwick A."/>
            <person name="Pang H."/>
        </authorList>
    </citation>
    <scope>NUCLEOTIDE SEQUENCE [LARGE SCALE GENOMIC DNA]</scope>
    <source>
        <strain evidence="1">SYSU2018</strain>
    </source>
</reference>
<proteinExistence type="predicted"/>
<organism evidence="1 2">
    <name type="scientific">Cryptolaemus montrouzieri</name>
    <dbReference type="NCBI Taxonomy" id="559131"/>
    <lineage>
        <taxon>Eukaryota</taxon>
        <taxon>Metazoa</taxon>
        <taxon>Ecdysozoa</taxon>
        <taxon>Arthropoda</taxon>
        <taxon>Hexapoda</taxon>
        <taxon>Insecta</taxon>
        <taxon>Pterygota</taxon>
        <taxon>Neoptera</taxon>
        <taxon>Endopterygota</taxon>
        <taxon>Coleoptera</taxon>
        <taxon>Polyphaga</taxon>
        <taxon>Cucujiformia</taxon>
        <taxon>Coccinelloidea</taxon>
        <taxon>Coccinellidae</taxon>
        <taxon>Scymninae</taxon>
        <taxon>Scymnini</taxon>
        <taxon>Cryptolaemus</taxon>
    </lineage>
</organism>
<protein>
    <submittedName>
        <fullName evidence="1">Uncharacterized protein</fullName>
    </submittedName>
</protein>
<evidence type="ECO:0000313" key="2">
    <source>
        <dbReference type="Proteomes" id="UP001516400"/>
    </source>
</evidence>
<name>A0ABD2N9V1_9CUCU</name>
<evidence type="ECO:0000313" key="1">
    <source>
        <dbReference type="EMBL" id="KAL3275165.1"/>
    </source>
</evidence>
<keyword evidence="2" id="KW-1185">Reference proteome</keyword>
<dbReference type="EMBL" id="JABFTP020000083">
    <property type="protein sequence ID" value="KAL3275165.1"/>
    <property type="molecule type" value="Genomic_DNA"/>
</dbReference>
<comment type="caution">
    <text evidence="1">The sequence shown here is derived from an EMBL/GenBank/DDBJ whole genome shotgun (WGS) entry which is preliminary data.</text>
</comment>